<dbReference type="InterPro" id="IPR050498">
    <property type="entry name" value="Ycf3"/>
</dbReference>
<dbReference type="PROSITE" id="PS50293">
    <property type="entry name" value="TPR_REGION"/>
    <property type="match status" value="2"/>
</dbReference>
<dbReference type="PANTHER" id="PTHR44858:SF1">
    <property type="entry name" value="UDP-N-ACETYLGLUCOSAMINE--PEPTIDE N-ACETYLGLUCOSAMINYLTRANSFERASE SPINDLY-RELATED"/>
    <property type="match status" value="1"/>
</dbReference>
<feature type="region of interest" description="Disordered" evidence="4">
    <location>
        <begin position="1"/>
        <end position="20"/>
    </location>
</feature>
<dbReference type="InParanoid" id="D6U887"/>
<dbReference type="EMBL" id="ADVG01000005">
    <property type="protein sequence ID" value="EFH80098.1"/>
    <property type="molecule type" value="Genomic_DNA"/>
</dbReference>
<reference evidence="5 6" key="1">
    <citation type="journal article" date="2011" name="Stand. Genomic Sci.">
        <title>Non-contiguous finished genome sequence and contextual data of the filamentous soil bacterium Ktedonobacter racemifer type strain (SOSP1-21).</title>
        <authorList>
            <person name="Chang Y.J."/>
            <person name="Land M."/>
            <person name="Hauser L."/>
            <person name="Chertkov O."/>
            <person name="Del Rio T.G."/>
            <person name="Nolan M."/>
            <person name="Copeland A."/>
            <person name="Tice H."/>
            <person name="Cheng J.F."/>
            <person name="Lucas S."/>
            <person name="Han C."/>
            <person name="Goodwin L."/>
            <person name="Pitluck S."/>
            <person name="Ivanova N."/>
            <person name="Ovchinikova G."/>
            <person name="Pati A."/>
            <person name="Chen A."/>
            <person name="Palaniappan K."/>
            <person name="Mavromatis K."/>
            <person name="Liolios K."/>
            <person name="Brettin T."/>
            <person name="Fiebig A."/>
            <person name="Rohde M."/>
            <person name="Abt B."/>
            <person name="Goker M."/>
            <person name="Detter J.C."/>
            <person name="Woyke T."/>
            <person name="Bristow J."/>
            <person name="Eisen J.A."/>
            <person name="Markowitz V."/>
            <person name="Hugenholtz P."/>
            <person name="Kyrpides N.C."/>
            <person name="Klenk H.P."/>
            <person name="Lapidus A."/>
        </authorList>
    </citation>
    <scope>NUCLEOTIDE SEQUENCE [LARGE SCALE GENOMIC DNA]</scope>
    <source>
        <strain evidence="6">DSM 44963</strain>
    </source>
</reference>
<dbReference type="Gene3D" id="1.25.40.10">
    <property type="entry name" value="Tetratricopeptide repeat domain"/>
    <property type="match status" value="2"/>
</dbReference>
<name>D6U887_KTERA</name>
<keyword evidence="6" id="KW-1185">Reference proteome</keyword>
<dbReference type="eggNOG" id="COG0457">
    <property type="taxonomic scope" value="Bacteria"/>
</dbReference>
<keyword evidence="1" id="KW-0677">Repeat</keyword>
<evidence type="ECO:0000256" key="2">
    <source>
        <dbReference type="ARBA" id="ARBA00022803"/>
    </source>
</evidence>
<evidence type="ECO:0000256" key="3">
    <source>
        <dbReference type="PROSITE-ProRule" id="PRU00339"/>
    </source>
</evidence>
<sequence length="118" mass="13055">MFPDATREPSCYDAGSGNGVASDLRTRGWAEEALAAYEQAIRLGPNNARAYYNHYNQGTVLQAIGQFNEALAAYERAIRLNPNDADAYYNQGNVHQELGRLGEAEQAFRKARALRSQS</sequence>
<dbReference type="STRING" id="485913.Krac_0649"/>
<evidence type="ECO:0000256" key="4">
    <source>
        <dbReference type="SAM" id="MobiDB-lite"/>
    </source>
</evidence>
<gene>
    <name evidence="5" type="ORF">Krac_0649</name>
</gene>
<dbReference type="SUPFAM" id="SSF48452">
    <property type="entry name" value="TPR-like"/>
    <property type="match status" value="1"/>
</dbReference>
<protein>
    <submittedName>
        <fullName evidence="5">TPR repeat-containing protein</fullName>
    </submittedName>
</protein>
<evidence type="ECO:0000256" key="1">
    <source>
        <dbReference type="ARBA" id="ARBA00022737"/>
    </source>
</evidence>
<dbReference type="InterPro" id="IPR019734">
    <property type="entry name" value="TPR_rpt"/>
</dbReference>
<dbReference type="PANTHER" id="PTHR44858">
    <property type="entry name" value="TETRATRICOPEPTIDE REPEAT PROTEIN 6"/>
    <property type="match status" value="1"/>
</dbReference>
<dbReference type="Proteomes" id="UP000004508">
    <property type="component" value="Unassembled WGS sequence"/>
</dbReference>
<dbReference type="SMART" id="SM00028">
    <property type="entry name" value="TPR"/>
    <property type="match status" value="3"/>
</dbReference>
<evidence type="ECO:0000313" key="6">
    <source>
        <dbReference type="Proteomes" id="UP000004508"/>
    </source>
</evidence>
<dbReference type="Pfam" id="PF13414">
    <property type="entry name" value="TPR_11"/>
    <property type="match status" value="2"/>
</dbReference>
<keyword evidence="2 3" id="KW-0802">TPR repeat</keyword>
<accession>D6U887</accession>
<dbReference type="InterPro" id="IPR011990">
    <property type="entry name" value="TPR-like_helical_dom_sf"/>
</dbReference>
<comment type="caution">
    <text evidence="5">The sequence shown here is derived from an EMBL/GenBank/DDBJ whole genome shotgun (WGS) entry which is preliminary data.</text>
</comment>
<proteinExistence type="predicted"/>
<organism evidence="5 6">
    <name type="scientific">Ktedonobacter racemifer DSM 44963</name>
    <dbReference type="NCBI Taxonomy" id="485913"/>
    <lineage>
        <taxon>Bacteria</taxon>
        <taxon>Bacillati</taxon>
        <taxon>Chloroflexota</taxon>
        <taxon>Ktedonobacteria</taxon>
        <taxon>Ktedonobacterales</taxon>
        <taxon>Ktedonobacteraceae</taxon>
        <taxon>Ktedonobacter</taxon>
    </lineage>
</organism>
<dbReference type="PROSITE" id="PS50005">
    <property type="entry name" value="TPR"/>
    <property type="match status" value="1"/>
</dbReference>
<dbReference type="AlphaFoldDB" id="D6U887"/>
<evidence type="ECO:0000313" key="5">
    <source>
        <dbReference type="EMBL" id="EFH80098.1"/>
    </source>
</evidence>
<feature type="repeat" description="TPR" evidence="3">
    <location>
        <begin position="51"/>
        <end position="84"/>
    </location>
</feature>
<dbReference type="RefSeq" id="WP_007922441.1">
    <property type="nucleotide sequence ID" value="NZ_ADVG01000005.1"/>
</dbReference>